<proteinExistence type="predicted"/>
<evidence type="ECO:0000313" key="3">
    <source>
        <dbReference type="Proteomes" id="UP000218083"/>
    </source>
</evidence>
<dbReference type="Pfam" id="PF24033">
    <property type="entry name" value="DUF7342"/>
    <property type="match status" value="1"/>
</dbReference>
<name>A0A2A2EZN4_9EURY</name>
<dbReference type="OrthoDB" id="240032at2157"/>
<dbReference type="RefSeq" id="WP_095638265.1">
    <property type="nucleotide sequence ID" value="NZ_NSKC01000019.1"/>
</dbReference>
<dbReference type="InterPro" id="IPR036388">
    <property type="entry name" value="WH-like_DNA-bd_sf"/>
</dbReference>
<dbReference type="Gene3D" id="1.10.10.10">
    <property type="entry name" value="Winged helix-like DNA-binding domain superfamily/Winged helix DNA-binding domain"/>
    <property type="match status" value="1"/>
</dbReference>
<dbReference type="InterPro" id="IPR036390">
    <property type="entry name" value="WH_DNA-bd_sf"/>
</dbReference>
<dbReference type="Proteomes" id="UP000218083">
    <property type="component" value="Unassembled WGS sequence"/>
</dbReference>
<dbReference type="InterPro" id="IPR055766">
    <property type="entry name" value="DUF7342"/>
</dbReference>
<dbReference type="InterPro" id="IPR011991">
    <property type="entry name" value="ArsR-like_HTH"/>
</dbReference>
<protein>
    <submittedName>
        <fullName evidence="2">Transcriptional regulator</fullName>
    </submittedName>
</protein>
<reference evidence="2 3" key="1">
    <citation type="submission" date="2017-08" db="EMBL/GenBank/DDBJ databases">
        <title>The strain WRN001 was isolated from Binhai saline alkaline soil, Tianjin, China.</title>
        <authorList>
            <person name="Liu D."/>
            <person name="Zhang G."/>
        </authorList>
    </citation>
    <scope>NUCLEOTIDE SEQUENCE [LARGE SCALE GENOMIC DNA]</scope>
    <source>
        <strain evidence="2 3">WN019</strain>
    </source>
</reference>
<accession>A0A2A2EZN4</accession>
<gene>
    <name evidence="2" type="ORF">CK500_16430</name>
</gene>
<dbReference type="CDD" id="cd00090">
    <property type="entry name" value="HTH_ARSR"/>
    <property type="match status" value="1"/>
</dbReference>
<feature type="region of interest" description="Disordered" evidence="1">
    <location>
        <begin position="1"/>
        <end position="20"/>
    </location>
</feature>
<evidence type="ECO:0000313" key="2">
    <source>
        <dbReference type="EMBL" id="PAU77773.1"/>
    </source>
</evidence>
<dbReference type="EMBL" id="NSKC01000019">
    <property type="protein sequence ID" value="PAU77773.1"/>
    <property type="molecule type" value="Genomic_DNA"/>
</dbReference>
<sequence length="175" mass="19586">MSRDDRPSETLRDARDEWQESTTALERVNQVIEGISTPRTAAEIAEEALVSEPTARKHLRALVKTGVASSFDGSSATTYARNEETVLYRRIRELSTEQSRDELLDGIERMKRQIATYREEYDAVSPEDLATSLAADASDSAWEAVAEWRTTERNLHIAQAAINFGRARDLGAVTQ</sequence>
<organism evidence="2 3">
    <name type="scientific">Halorubrum salipaludis</name>
    <dbReference type="NCBI Taxonomy" id="2032630"/>
    <lineage>
        <taxon>Archaea</taxon>
        <taxon>Methanobacteriati</taxon>
        <taxon>Methanobacteriota</taxon>
        <taxon>Stenosarchaea group</taxon>
        <taxon>Halobacteria</taxon>
        <taxon>Halobacteriales</taxon>
        <taxon>Haloferacaceae</taxon>
        <taxon>Halorubrum</taxon>
    </lineage>
</organism>
<evidence type="ECO:0000256" key="1">
    <source>
        <dbReference type="SAM" id="MobiDB-lite"/>
    </source>
</evidence>
<dbReference type="AlphaFoldDB" id="A0A2A2EZN4"/>
<keyword evidence="3" id="KW-1185">Reference proteome</keyword>
<comment type="caution">
    <text evidence="2">The sequence shown here is derived from an EMBL/GenBank/DDBJ whole genome shotgun (WGS) entry which is preliminary data.</text>
</comment>
<dbReference type="SUPFAM" id="SSF46785">
    <property type="entry name" value="Winged helix' DNA-binding domain"/>
    <property type="match status" value="1"/>
</dbReference>
<feature type="compositionally biased region" description="Basic and acidic residues" evidence="1">
    <location>
        <begin position="1"/>
        <end position="18"/>
    </location>
</feature>